<dbReference type="EMBL" id="BA000045">
    <property type="protein sequence ID" value="BAC89584.1"/>
    <property type="molecule type" value="Genomic_DNA"/>
</dbReference>
<dbReference type="OrthoDB" id="9799384at2"/>
<dbReference type="CDD" id="cd00093">
    <property type="entry name" value="HTH_XRE"/>
    <property type="match status" value="1"/>
</dbReference>
<keyword evidence="3" id="KW-0804">Transcription</keyword>
<dbReference type="InterPro" id="IPR001387">
    <property type="entry name" value="Cro/C1-type_HTH"/>
</dbReference>
<organism evidence="5 6">
    <name type="scientific">Gloeobacter violaceus (strain ATCC 29082 / PCC 7421)</name>
    <dbReference type="NCBI Taxonomy" id="251221"/>
    <lineage>
        <taxon>Bacteria</taxon>
        <taxon>Bacillati</taxon>
        <taxon>Cyanobacteriota</taxon>
        <taxon>Cyanophyceae</taxon>
        <taxon>Gloeobacterales</taxon>
        <taxon>Gloeobacteraceae</taxon>
        <taxon>Gloeobacter</taxon>
    </lineage>
</organism>
<dbReference type="Gene3D" id="1.10.260.40">
    <property type="entry name" value="lambda repressor-like DNA-binding domains"/>
    <property type="match status" value="1"/>
</dbReference>
<dbReference type="InterPro" id="IPR010982">
    <property type="entry name" value="Lambda_DNA-bd_dom_sf"/>
</dbReference>
<dbReference type="GO" id="GO:0006355">
    <property type="term" value="P:regulation of DNA-templated transcription"/>
    <property type="evidence" value="ECO:0000318"/>
    <property type="project" value="GO_Central"/>
</dbReference>
<dbReference type="GO" id="GO:0043565">
    <property type="term" value="F:sequence-specific DNA binding"/>
    <property type="evidence" value="ECO:0000318"/>
    <property type="project" value="GO_Central"/>
</dbReference>
<proteinExistence type="predicted"/>
<dbReference type="STRING" id="251221.gene:10759133"/>
<dbReference type="RefSeq" id="WP_011141642.1">
    <property type="nucleotide sequence ID" value="NC_005125.1"/>
</dbReference>
<dbReference type="InParanoid" id="Q7NK37"/>
<dbReference type="EnsemblBacteria" id="BAC89584">
    <property type="protein sequence ID" value="BAC89584"/>
    <property type="gene ID" value="BAC89584"/>
</dbReference>
<keyword evidence="6" id="KW-1185">Reference proteome</keyword>
<evidence type="ECO:0000256" key="3">
    <source>
        <dbReference type="ARBA" id="ARBA00023163"/>
    </source>
</evidence>
<dbReference type="AlphaFoldDB" id="Q7NK37"/>
<reference evidence="5 6" key="2">
    <citation type="journal article" date="2003" name="DNA Res.">
        <title>Complete genome structure of Gloeobacter violaceus PCC 7421, a cyanobacterium that lacks thylakoids (supplement).</title>
        <authorList>
            <person name="Nakamura Y."/>
            <person name="Kaneko T."/>
            <person name="Sato S."/>
            <person name="Mimuro M."/>
            <person name="Miyashita H."/>
            <person name="Tsuchiya T."/>
            <person name="Sasamoto S."/>
            <person name="Watanabe A."/>
            <person name="Kawashima K."/>
            <person name="Kishida Y."/>
            <person name="Kiyokawa C."/>
            <person name="Kohara M."/>
            <person name="Matsumoto M."/>
            <person name="Matsuno A."/>
            <person name="Nakazaki N."/>
            <person name="Shimpo S."/>
            <person name="Takeuchi C."/>
            <person name="Yamada M."/>
            <person name="Tabata S."/>
        </authorList>
    </citation>
    <scope>NUCLEOTIDE SEQUENCE [LARGE SCALE GENOMIC DNA]</scope>
    <source>
        <strain evidence="6">ATCC 29082 / PCC 7421</strain>
    </source>
</reference>
<evidence type="ECO:0000313" key="5">
    <source>
        <dbReference type="EMBL" id="BAC89584.1"/>
    </source>
</evidence>
<dbReference type="PANTHER" id="PTHR36511:SF3">
    <property type="entry name" value="ANTITOXIN HIGA-2"/>
    <property type="match status" value="1"/>
</dbReference>
<protein>
    <submittedName>
        <fullName evidence="5">Gll1643 protein</fullName>
    </submittedName>
</protein>
<dbReference type="eggNOG" id="COG2944">
    <property type="taxonomic scope" value="Bacteria"/>
</dbReference>
<dbReference type="InterPro" id="IPR052359">
    <property type="entry name" value="HTH-type_reg/antitoxin"/>
</dbReference>
<reference evidence="5 6" key="1">
    <citation type="journal article" date="2003" name="DNA Res.">
        <title>Complete genome structure of Gloeobacter violaceus PCC 7421, a cyanobacterium that lacks thylakoids.</title>
        <authorList>
            <person name="Nakamura Y."/>
            <person name="Kaneko T."/>
            <person name="Sato S."/>
            <person name="Mimuro M."/>
            <person name="Miyashita H."/>
            <person name="Tsuchiya T."/>
            <person name="Sasamoto S."/>
            <person name="Watanabe A."/>
            <person name="Kawashima K."/>
            <person name="Kishida Y."/>
            <person name="Kiyokawa C."/>
            <person name="Kohara M."/>
            <person name="Matsumoto M."/>
            <person name="Matsuno A."/>
            <person name="Nakazaki N."/>
            <person name="Shimpo S."/>
            <person name="Takeuchi C."/>
            <person name="Yamada M."/>
            <person name="Tabata S."/>
        </authorList>
    </citation>
    <scope>NUCLEOTIDE SEQUENCE [LARGE SCALE GENOMIC DNA]</scope>
    <source>
        <strain evidence="6">ATCC 29082 / PCC 7421</strain>
    </source>
</reference>
<dbReference type="KEGG" id="gvi:gll1643"/>
<accession>Q7NK37</accession>
<evidence type="ECO:0000313" key="6">
    <source>
        <dbReference type="Proteomes" id="UP000000557"/>
    </source>
</evidence>
<feature type="domain" description="HTH cro/C1-type" evidence="4">
    <location>
        <begin position="49"/>
        <end position="92"/>
    </location>
</feature>
<dbReference type="SUPFAM" id="SSF47413">
    <property type="entry name" value="lambda repressor-like DNA-binding domains"/>
    <property type="match status" value="1"/>
</dbReference>
<dbReference type="PANTHER" id="PTHR36511">
    <property type="entry name" value="MERR FAMILY BACTERIAL REGULATORY PROTEIN"/>
    <property type="match status" value="1"/>
</dbReference>
<keyword evidence="1" id="KW-0805">Transcription regulation</keyword>
<dbReference type="PROSITE" id="PS50943">
    <property type="entry name" value="HTH_CROC1"/>
    <property type="match status" value="1"/>
</dbReference>
<evidence type="ECO:0000256" key="2">
    <source>
        <dbReference type="ARBA" id="ARBA00023125"/>
    </source>
</evidence>
<dbReference type="HOGENOM" id="CLU_144725_0_0_3"/>
<dbReference type="SMART" id="SM00530">
    <property type="entry name" value="HTH_XRE"/>
    <property type="match status" value="1"/>
</dbReference>
<sequence>MKKKKSSILEAVHKTARGLYEAEAIDQLTMRKFDVLCLPPVPELAPEQIKSIRETARMSQAVFAATLNTSTSTIQKWEVGQKKPSGPALKLLHLVKDRGVEILA</sequence>
<evidence type="ECO:0000256" key="1">
    <source>
        <dbReference type="ARBA" id="ARBA00023015"/>
    </source>
</evidence>
<name>Q7NK37_GLOVI</name>
<dbReference type="Pfam" id="PF01381">
    <property type="entry name" value="HTH_3"/>
    <property type="match status" value="1"/>
</dbReference>
<keyword evidence="2" id="KW-0238">DNA-binding</keyword>
<evidence type="ECO:0000259" key="4">
    <source>
        <dbReference type="PROSITE" id="PS50943"/>
    </source>
</evidence>
<dbReference type="Proteomes" id="UP000000557">
    <property type="component" value="Chromosome"/>
</dbReference>
<gene>
    <name evidence="5" type="ordered locus">gll1643</name>
</gene>